<organism evidence="3 4">
    <name type="scientific">Gordonia asplenii</name>
    <dbReference type="NCBI Taxonomy" id="2725283"/>
    <lineage>
        <taxon>Bacteria</taxon>
        <taxon>Bacillati</taxon>
        <taxon>Actinomycetota</taxon>
        <taxon>Actinomycetes</taxon>
        <taxon>Mycobacteriales</taxon>
        <taxon>Gordoniaceae</taxon>
        <taxon>Gordonia</taxon>
    </lineage>
</organism>
<dbReference type="SUPFAM" id="SSF52540">
    <property type="entry name" value="P-loop containing nucleoside triphosphate hydrolases"/>
    <property type="match status" value="1"/>
</dbReference>
<comment type="caution">
    <text evidence="3">The sequence shown here is derived from an EMBL/GenBank/DDBJ whole genome shotgun (WGS) entry which is preliminary data.</text>
</comment>
<dbReference type="InterPro" id="IPR002789">
    <property type="entry name" value="HerA_central"/>
</dbReference>
<feature type="region of interest" description="Disordered" evidence="1">
    <location>
        <begin position="537"/>
        <end position="595"/>
    </location>
</feature>
<evidence type="ECO:0000256" key="1">
    <source>
        <dbReference type="SAM" id="MobiDB-lite"/>
    </source>
</evidence>
<feature type="region of interest" description="Disordered" evidence="1">
    <location>
        <begin position="414"/>
        <end position="514"/>
    </location>
</feature>
<dbReference type="InterPro" id="IPR008571">
    <property type="entry name" value="HerA-like"/>
</dbReference>
<evidence type="ECO:0000259" key="2">
    <source>
        <dbReference type="SMART" id="SM00382"/>
    </source>
</evidence>
<gene>
    <name evidence="3" type="ORF">HH308_02690</name>
</gene>
<dbReference type="Pfam" id="PF01935">
    <property type="entry name" value="DUF87"/>
    <property type="match status" value="1"/>
</dbReference>
<accession>A0A848KQ16</accession>
<proteinExistence type="predicted"/>
<dbReference type="PANTHER" id="PTHR42957:SF2">
    <property type="entry name" value="HELICASE HERA CENTRAL DOMAIN-CONTAINING PROTEIN"/>
    <property type="match status" value="1"/>
</dbReference>
<dbReference type="SMART" id="SM00382">
    <property type="entry name" value="AAA"/>
    <property type="match status" value="1"/>
</dbReference>
<dbReference type="PANTHER" id="PTHR42957">
    <property type="entry name" value="HELICASE MJ1565-RELATED"/>
    <property type="match status" value="1"/>
</dbReference>
<feature type="compositionally biased region" description="Low complexity" evidence="1">
    <location>
        <begin position="441"/>
        <end position="475"/>
    </location>
</feature>
<name>A0A848KQ16_9ACTN</name>
<dbReference type="InterPro" id="IPR003593">
    <property type="entry name" value="AAA+_ATPase"/>
</dbReference>
<dbReference type="Proteomes" id="UP000550729">
    <property type="component" value="Unassembled WGS sequence"/>
</dbReference>
<feature type="domain" description="AAA+ ATPase" evidence="2">
    <location>
        <begin position="626"/>
        <end position="944"/>
    </location>
</feature>
<sequence length="1013" mass="107228">MDLDDTDDFAAWGIQNARLGYQEIVENISRVIAMDGATVMAVDQIDTIVAAAEESEEPDGAEGRTVNRVAHGLMSLRETMSRTTSVVSCVSAAWQYLEDHAPQAVVDRYRTPAILQRPASIEFTRALLTKRFAVFYDRIGFTPDYPTWPITEEALATSIDFTPRDVMRAVDRYVSATLSSGEFAELTGFTFGALNAPARPTNSDPLKIDQLGQLDRHFAELVAAADPSTAFDPQGEDVVVPQLLSAGLASWVDARPNDADLFKQDARPGHNPALHARLRRTVDEVTDAEQSWAFRAIASPHYRAVQARLEKAGTSAGVNADSPLRSLVLLRRDKWPRGAKTEEMLNDLAVRGTRFVNWTADDVKVLIALKTMREERSEFLSGWLVSRNPASQVGFLAELSASVVAGTRPVDADVAPPVPTQLTFPSSADVPGTDASSSNDAPQRGVPAAATAAGPAAAVRPTAQPAVGPRSEPSAAPRPEPAVAPRSEPSAAPRSEPSAAPRSEPAVRRSASASPGLASDLFGSGLSASAAAELFSTGPAGSSDPGVAAAQRSVQPSVRPTPGAPTPAPQVRPSVTPHVSPAADSVSAQRAPIQQAPTPASNIVIGTAVDRAGRHGIPVTVELEALRKHTAIFAGSGSGKTVLIRHLVEQAALQGVSSIVLDINNDLARLGMGWPDGQRTYTDAERKQAQEYLRNVDVAVFTPGRTSGRPLAFAALPDFAAVVDDRDEFDRAVDAAVGGLAPRLSLTGRSRRVVNQKAVLTEAMRAFGRDGGSSMPSFIDFLEELPEYVSTMGDAQKFAAELAESLKAAMILDFSYGGETADPGLLLTPPPGMRARVSVINLAGLGSEEKRNNFVNELQMALFAWIKRHPAGDRPLGGLLVLDEAQNFVPQGRSTTCSASALALASQARKYGLGLIFATQAPKNLDNRLTGNASTQFFGLLNAPAQIAAAQGMAAAKGGKVGDIGRLPTGTFYAAVEGGMFSKVKTPLCLTYHPKSPPTEDEVAEIARGEGPR</sequence>
<reference evidence="3 4" key="1">
    <citation type="submission" date="2020-04" db="EMBL/GenBank/DDBJ databases">
        <title>Gordonia sp. nov. TBRC 11910.</title>
        <authorList>
            <person name="Suriyachadkun C."/>
        </authorList>
    </citation>
    <scope>NUCLEOTIDE SEQUENCE [LARGE SCALE GENOMIC DNA]</scope>
    <source>
        <strain evidence="3 4">TBRC 11910</strain>
    </source>
</reference>
<dbReference type="InterPro" id="IPR027417">
    <property type="entry name" value="P-loop_NTPase"/>
</dbReference>
<keyword evidence="4" id="KW-1185">Reference proteome</keyword>
<evidence type="ECO:0000313" key="4">
    <source>
        <dbReference type="Proteomes" id="UP000550729"/>
    </source>
</evidence>
<dbReference type="EMBL" id="JABBNB010000002">
    <property type="protein sequence ID" value="NMO00119.1"/>
    <property type="molecule type" value="Genomic_DNA"/>
</dbReference>
<protein>
    <submittedName>
        <fullName evidence="3">DUF87 domain-containing protein</fullName>
    </submittedName>
</protein>
<dbReference type="AlphaFoldDB" id="A0A848KQ16"/>
<dbReference type="Gene3D" id="3.40.50.300">
    <property type="entry name" value="P-loop containing nucleotide triphosphate hydrolases"/>
    <property type="match status" value="2"/>
</dbReference>
<feature type="compositionally biased region" description="Low complexity" evidence="1">
    <location>
        <begin position="483"/>
        <end position="514"/>
    </location>
</feature>
<dbReference type="CDD" id="cd01127">
    <property type="entry name" value="TrwB_TraG_TraD_VirD4"/>
    <property type="match status" value="1"/>
</dbReference>
<evidence type="ECO:0000313" key="3">
    <source>
        <dbReference type="EMBL" id="NMO00119.1"/>
    </source>
</evidence>